<comment type="caution">
    <text evidence="1">The sequence shown here is derived from an EMBL/GenBank/DDBJ whole genome shotgun (WGS) entry which is preliminary data.</text>
</comment>
<reference evidence="1 2" key="2">
    <citation type="journal article" date="2022" name="Mol. Ecol. Resour.">
        <title>The genomes of chicory, endive, great burdock and yacon provide insights into Asteraceae paleo-polyploidization history and plant inulin production.</title>
        <authorList>
            <person name="Fan W."/>
            <person name="Wang S."/>
            <person name="Wang H."/>
            <person name="Wang A."/>
            <person name="Jiang F."/>
            <person name="Liu H."/>
            <person name="Zhao H."/>
            <person name="Xu D."/>
            <person name="Zhang Y."/>
        </authorList>
    </citation>
    <scope>NUCLEOTIDE SEQUENCE [LARGE SCALE GENOMIC DNA]</scope>
    <source>
        <strain evidence="2">cv. Yunnan</strain>
        <tissue evidence="1">Leaves</tissue>
    </source>
</reference>
<keyword evidence="2" id="KW-1185">Reference proteome</keyword>
<organism evidence="1 2">
    <name type="scientific">Smallanthus sonchifolius</name>
    <dbReference type="NCBI Taxonomy" id="185202"/>
    <lineage>
        <taxon>Eukaryota</taxon>
        <taxon>Viridiplantae</taxon>
        <taxon>Streptophyta</taxon>
        <taxon>Embryophyta</taxon>
        <taxon>Tracheophyta</taxon>
        <taxon>Spermatophyta</taxon>
        <taxon>Magnoliopsida</taxon>
        <taxon>eudicotyledons</taxon>
        <taxon>Gunneridae</taxon>
        <taxon>Pentapetalae</taxon>
        <taxon>asterids</taxon>
        <taxon>campanulids</taxon>
        <taxon>Asterales</taxon>
        <taxon>Asteraceae</taxon>
        <taxon>Asteroideae</taxon>
        <taxon>Heliantheae alliance</taxon>
        <taxon>Millerieae</taxon>
        <taxon>Smallanthus</taxon>
    </lineage>
</organism>
<reference evidence="2" key="1">
    <citation type="journal article" date="2022" name="Mol. Ecol. Resour.">
        <title>The genomes of chicory, endive, great burdock and yacon provide insights into Asteraceae palaeo-polyploidization history and plant inulin production.</title>
        <authorList>
            <person name="Fan W."/>
            <person name="Wang S."/>
            <person name="Wang H."/>
            <person name="Wang A."/>
            <person name="Jiang F."/>
            <person name="Liu H."/>
            <person name="Zhao H."/>
            <person name="Xu D."/>
            <person name="Zhang Y."/>
        </authorList>
    </citation>
    <scope>NUCLEOTIDE SEQUENCE [LARGE SCALE GENOMIC DNA]</scope>
    <source>
        <strain evidence="2">cv. Yunnan</strain>
    </source>
</reference>
<evidence type="ECO:0000313" key="1">
    <source>
        <dbReference type="EMBL" id="KAI3809128.1"/>
    </source>
</evidence>
<accession>A0ACB9IN79</accession>
<sequence>MERYILICTGWNEDKTIVGDNFGQVKRGDNVEVNDELVGDGVDQTHVNDKAVEGTHLEGLDLNETILDMNDQGLDLNDKLVDDEGIDVNDQGLNRNDKVVNDEGVDVNDPGLNGNDMAVNNEGVDVNDQGLTGNDERFNNNDQVTFDAPFVQEDEAMDHVLFHNEDFEYDFEAANFEKEFPLTKSETSSKGKGAKGAEAGGKARGKQRGLKKVGKVLGFEELFGMHLQFYITIGMQFSFWYASVWYASAIAIGMQFSLKPNSLQFSMWYASAITFQLICVIFGGFPQLTFDNLLNILTSVVFTTQTPPTVDVSTLLSLLLSLSIPPLLNHLQDSIFSIMDLWVFVSFLT</sequence>
<protein>
    <submittedName>
        <fullName evidence="1">Uncharacterized protein</fullName>
    </submittedName>
</protein>
<evidence type="ECO:0000313" key="2">
    <source>
        <dbReference type="Proteomes" id="UP001056120"/>
    </source>
</evidence>
<name>A0ACB9IN79_9ASTR</name>
<proteinExistence type="predicted"/>
<dbReference type="EMBL" id="CM042025">
    <property type="protein sequence ID" value="KAI3809128.1"/>
    <property type="molecule type" value="Genomic_DNA"/>
</dbReference>
<dbReference type="Proteomes" id="UP001056120">
    <property type="component" value="Linkage Group LG08"/>
</dbReference>
<gene>
    <name evidence="1" type="ORF">L1987_25097</name>
</gene>